<keyword evidence="2" id="KW-1133">Transmembrane helix</keyword>
<keyword evidence="2" id="KW-0472">Membrane</keyword>
<protein>
    <recommendedName>
        <fullName evidence="5">Transmembrane protein</fullName>
    </recommendedName>
</protein>
<keyword evidence="4" id="KW-1185">Reference proteome</keyword>
<feature type="region of interest" description="Disordered" evidence="1">
    <location>
        <begin position="354"/>
        <end position="399"/>
    </location>
</feature>
<feature type="compositionally biased region" description="Acidic residues" evidence="1">
    <location>
        <begin position="380"/>
        <end position="391"/>
    </location>
</feature>
<keyword evidence="2" id="KW-0812">Transmembrane</keyword>
<dbReference type="Proteomes" id="UP000039865">
    <property type="component" value="Unassembled WGS sequence"/>
</dbReference>
<organism evidence="3 4">
    <name type="scientific">Stylonychia lemnae</name>
    <name type="common">Ciliate</name>
    <dbReference type="NCBI Taxonomy" id="5949"/>
    <lineage>
        <taxon>Eukaryota</taxon>
        <taxon>Sar</taxon>
        <taxon>Alveolata</taxon>
        <taxon>Ciliophora</taxon>
        <taxon>Intramacronucleata</taxon>
        <taxon>Spirotrichea</taxon>
        <taxon>Stichotrichia</taxon>
        <taxon>Sporadotrichida</taxon>
        <taxon>Oxytrichidae</taxon>
        <taxon>Stylonychinae</taxon>
        <taxon>Stylonychia</taxon>
    </lineage>
</organism>
<reference evidence="3 4" key="1">
    <citation type="submission" date="2014-06" db="EMBL/GenBank/DDBJ databases">
        <authorList>
            <person name="Swart Estienne"/>
        </authorList>
    </citation>
    <scope>NUCLEOTIDE SEQUENCE [LARGE SCALE GENOMIC DNA]</scope>
    <source>
        <strain evidence="3 4">130c</strain>
    </source>
</reference>
<gene>
    <name evidence="3" type="primary">Contig4092.g185</name>
    <name evidence="3" type="ORF">STYLEM_7362</name>
</gene>
<evidence type="ECO:0000256" key="2">
    <source>
        <dbReference type="SAM" id="Phobius"/>
    </source>
</evidence>
<feature type="transmembrane region" description="Helical" evidence="2">
    <location>
        <begin position="175"/>
        <end position="195"/>
    </location>
</feature>
<evidence type="ECO:0008006" key="5">
    <source>
        <dbReference type="Google" id="ProtNLM"/>
    </source>
</evidence>
<feature type="transmembrane region" description="Helical" evidence="2">
    <location>
        <begin position="313"/>
        <end position="334"/>
    </location>
</feature>
<dbReference type="EMBL" id="CCKQ01007052">
    <property type="protein sequence ID" value="CDW78385.1"/>
    <property type="molecule type" value="Genomic_DNA"/>
</dbReference>
<feature type="region of interest" description="Disordered" evidence="1">
    <location>
        <begin position="67"/>
        <end position="92"/>
    </location>
</feature>
<name>A0A078A810_STYLE</name>
<evidence type="ECO:0000313" key="4">
    <source>
        <dbReference type="Proteomes" id="UP000039865"/>
    </source>
</evidence>
<sequence length="399" mass="45141">MKIINLLISTSIGTFLGIFLAFGINSVLIQISTNAFFNVYYGILFFVFGISLLYRINNKNKIQSLATGGSSGSNGSEQNTENAGASTQGSLSNPNQSFNTFLFPQFGTSSLFKDQKQDNQQNVMQQTKDLIQLRQQMQTQNQSSNAFIYSSQLVHNPSLSVESCMLSSESNRRMVKLNSIIQVLFSIFLFCSSLLCFTLEKDWFKNIPAKSKIPSYALFGVSLAFTFIYAIVDFIQFIKDYFTQTYYTYYTPLSKSKEPLQNQQIIVSNLQIYLLLSMSFIIGALFGAIFGIVDVEDYYKNKFVLYTVLQTEISLCEPIGILLGAFTGFMLEFLRQQEIMNRTDEPVIKQFADSDEESEGMLDQQSLKTLPQRATNIEDPNTESDEEENNEELSSLIKI</sequence>
<evidence type="ECO:0000256" key="1">
    <source>
        <dbReference type="SAM" id="MobiDB-lite"/>
    </source>
</evidence>
<feature type="transmembrane region" description="Helical" evidence="2">
    <location>
        <begin position="272"/>
        <end position="293"/>
    </location>
</feature>
<feature type="compositionally biased region" description="Polar residues" evidence="1">
    <location>
        <begin position="77"/>
        <end position="92"/>
    </location>
</feature>
<feature type="transmembrane region" description="Helical" evidence="2">
    <location>
        <begin position="215"/>
        <end position="235"/>
    </location>
</feature>
<dbReference type="OrthoDB" id="443651at2759"/>
<accession>A0A078A810</accession>
<proteinExistence type="predicted"/>
<evidence type="ECO:0000313" key="3">
    <source>
        <dbReference type="EMBL" id="CDW78385.1"/>
    </source>
</evidence>
<feature type="transmembrane region" description="Helical" evidence="2">
    <location>
        <begin position="7"/>
        <end position="29"/>
    </location>
</feature>
<feature type="compositionally biased region" description="Polar residues" evidence="1">
    <location>
        <begin position="363"/>
        <end position="375"/>
    </location>
</feature>
<feature type="transmembrane region" description="Helical" evidence="2">
    <location>
        <begin position="35"/>
        <end position="54"/>
    </location>
</feature>
<dbReference type="AlphaFoldDB" id="A0A078A810"/>
<dbReference type="InParanoid" id="A0A078A810"/>